<evidence type="ECO:0000313" key="2">
    <source>
        <dbReference type="Proteomes" id="UP000003790"/>
    </source>
</evidence>
<gene>
    <name evidence="1" type="ORF">PchlO6_2887</name>
</gene>
<accession>A0AB33WR30</accession>
<reference evidence="1 2" key="1">
    <citation type="journal article" date="2012" name="PLoS Genet.">
        <title>Comparative Genomics of Plant-Associated Pseudomonas spp.: Insights into Diversity and Inheritance of Traits Involved in Multitrophic Interactions.</title>
        <authorList>
            <person name="Loper J.E."/>
            <person name="Hassan K.A."/>
            <person name="Mavrodi D.V."/>
            <person name="Davis E.W.II."/>
            <person name="Lim C.K."/>
            <person name="Shaffer B.T."/>
            <person name="Elbourne L.D."/>
            <person name="Stockwell V.O."/>
            <person name="Hartney S.L."/>
            <person name="Breakwell K."/>
            <person name="Henkels M.D."/>
            <person name="Tetu S.G."/>
            <person name="Rangel L.I."/>
            <person name="Kidarsa T.A."/>
            <person name="Wilson N.L."/>
            <person name="van de Mortel J.E."/>
            <person name="Song C."/>
            <person name="Blumhagen R."/>
            <person name="Radune D."/>
            <person name="Hostetler J.B."/>
            <person name="Brinkac L.M."/>
            <person name="Durkin A.S."/>
            <person name="Kluepfel D.A."/>
            <person name="Wechter W.P."/>
            <person name="Anderson A.J."/>
            <person name="Kim Y.C."/>
            <person name="Pierson L.S.III."/>
            <person name="Pierson E.A."/>
            <person name="Lindow S.E."/>
            <person name="Kobayashi D.Y."/>
            <person name="Raaijmakers J.M."/>
            <person name="Weller D.M."/>
            <person name="Thomashow L.S."/>
            <person name="Allen A.E."/>
            <person name="Paulsen I.T."/>
        </authorList>
    </citation>
    <scope>NUCLEOTIDE SEQUENCE [LARGE SCALE GENOMIC DNA]</scope>
    <source>
        <strain evidence="1 2">O6</strain>
    </source>
</reference>
<evidence type="ECO:0000313" key="1">
    <source>
        <dbReference type="EMBL" id="EIM15584.1"/>
    </source>
</evidence>
<dbReference type="Proteomes" id="UP000003790">
    <property type="component" value="Chromosome"/>
</dbReference>
<name>A0AB33WR30_9PSED</name>
<dbReference type="AlphaFoldDB" id="A0AB33WR30"/>
<comment type="caution">
    <text evidence="1">The sequence shown here is derived from an EMBL/GenBank/DDBJ whole genome shotgun (WGS) entry which is preliminary data.</text>
</comment>
<protein>
    <submittedName>
        <fullName evidence="1">Uncharacterized protein</fullName>
    </submittedName>
</protein>
<organism evidence="1 2">
    <name type="scientific">Pseudomonas chlororaphis O6</name>
    <dbReference type="NCBI Taxonomy" id="1037915"/>
    <lineage>
        <taxon>Bacteria</taxon>
        <taxon>Pseudomonadati</taxon>
        <taxon>Pseudomonadota</taxon>
        <taxon>Gammaproteobacteria</taxon>
        <taxon>Pseudomonadales</taxon>
        <taxon>Pseudomonadaceae</taxon>
        <taxon>Pseudomonas</taxon>
    </lineage>
</organism>
<dbReference type="EMBL" id="AHOT01000020">
    <property type="protein sequence ID" value="EIM15584.1"/>
    <property type="molecule type" value="Genomic_DNA"/>
</dbReference>
<sequence>MMAYRFITGYTAGRKLTVAFTTQEHGPMLSAQEACAIVLALYDGTLRDGKPERFVIQSCELSSKGDYWIVRANTEDCVLHGMTQYCYVGVNAHLVNVVTGARETVASCFTVEEYLQDKYDLQAAAGNLYVLIPAFARDDKPALVNLRQKLACSYPETLKLLGEQRQWLTGKRRQLQEAQRLLASQGIATSIELQIEAAGAIAIGVEAWHSDAVLKALRSRLR</sequence>
<proteinExistence type="predicted"/>